<evidence type="ECO:0000313" key="14">
    <source>
        <dbReference type="Proteomes" id="UP000502377"/>
    </source>
</evidence>
<organism evidence="13 14">
    <name type="scientific">Campylobacter rectus</name>
    <name type="common">Wolinella recta</name>
    <dbReference type="NCBI Taxonomy" id="203"/>
    <lineage>
        <taxon>Bacteria</taxon>
        <taxon>Pseudomonadati</taxon>
        <taxon>Campylobacterota</taxon>
        <taxon>Epsilonproteobacteria</taxon>
        <taxon>Campylobacterales</taxon>
        <taxon>Campylobacteraceae</taxon>
        <taxon>Campylobacter</taxon>
    </lineage>
</organism>
<dbReference type="PROSITE" id="PS51257">
    <property type="entry name" value="PROKAR_LIPOPROTEIN"/>
    <property type="match status" value="1"/>
</dbReference>
<evidence type="ECO:0000256" key="3">
    <source>
        <dbReference type="ARBA" id="ARBA00022448"/>
    </source>
</evidence>
<dbReference type="GO" id="GO:0055085">
    <property type="term" value="P:transmembrane transport"/>
    <property type="evidence" value="ECO:0007669"/>
    <property type="project" value="InterPro"/>
</dbReference>
<evidence type="ECO:0000256" key="4">
    <source>
        <dbReference type="ARBA" id="ARBA00022475"/>
    </source>
</evidence>
<feature type="compositionally biased region" description="Polar residues" evidence="10">
    <location>
        <begin position="161"/>
        <end position="173"/>
    </location>
</feature>
<evidence type="ECO:0000256" key="7">
    <source>
        <dbReference type="ARBA" id="ARBA00022927"/>
    </source>
</evidence>
<feature type="region of interest" description="Disordered" evidence="10">
    <location>
        <begin position="148"/>
        <end position="178"/>
    </location>
</feature>
<dbReference type="GO" id="GO:0098797">
    <property type="term" value="C:plasma membrane protein complex"/>
    <property type="evidence" value="ECO:0007669"/>
    <property type="project" value="TreeGrafter"/>
</dbReference>
<dbReference type="RefSeq" id="WP_004318468.1">
    <property type="nucleotide sequence ID" value="NZ_CAJPTG010000066.1"/>
</dbReference>
<protein>
    <submittedName>
        <fullName evidence="13">Energy transduction protein TonB</fullName>
    </submittedName>
</protein>
<dbReference type="PROSITE" id="PS52015">
    <property type="entry name" value="TONB_CTD"/>
    <property type="match status" value="1"/>
</dbReference>
<dbReference type="InterPro" id="IPR006260">
    <property type="entry name" value="TonB/TolA_C"/>
</dbReference>
<comment type="subcellular location">
    <subcellularLocation>
        <location evidence="1">Cell inner membrane</location>
        <topology evidence="1">Single-pass membrane protein</topology>
        <orientation evidence="1">Periplasmic side</orientation>
    </subcellularLocation>
</comment>
<sequence length="285" mass="31887">MKRKGLNLVFAFLISSCIHALAIGFVVYTIFGNDDNTNISKDKGERLAFGISFAQISDINTDSEAAAKSQEISNTTEDLRPPVEEVYEEVVFEDKLEEIIEQKVDEEQFKQDIKPKPKEKIKKPEKKKPVKPEKIVEKKHICENCAKPEKTADETTEKSFAKSSAGSNMQADNDVNAIGGSKSSGSAINEQVGGSNLSGEIYAALKKHMTYPKRALERKIEGRVVLEFRQIDEKKFEYIKVTESSGYRILDMHAIKIVNSAARSLPKESHNLVITVPISFDINNF</sequence>
<evidence type="ECO:0000256" key="11">
    <source>
        <dbReference type="SAM" id="Phobius"/>
    </source>
</evidence>
<feature type="compositionally biased region" description="Basic and acidic residues" evidence="10">
    <location>
        <begin position="108"/>
        <end position="118"/>
    </location>
</feature>
<reference evidence="13 14" key="1">
    <citation type="submission" date="2016-07" db="EMBL/GenBank/DDBJ databases">
        <title>Comparative genomics of the Campylobacter concisus group.</title>
        <authorList>
            <person name="Miller W.G."/>
            <person name="Yee E."/>
            <person name="Chapman M.H."/>
            <person name="Huynh S."/>
            <person name="Bono J.L."/>
            <person name="On S.L.W."/>
            <person name="StLeger J."/>
            <person name="Foster G."/>
            <person name="Parker C.T."/>
        </authorList>
    </citation>
    <scope>NUCLEOTIDE SEQUENCE [LARGE SCALE GENOMIC DNA]</scope>
    <source>
        <strain evidence="13 14">ATCC 33238</strain>
    </source>
</reference>
<feature type="compositionally biased region" description="Basic and acidic residues" evidence="10">
    <location>
        <begin position="148"/>
        <end position="160"/>
    </location>
</feature>
<dbReference type="SUPFAM" id="SSF74653">
    <property type="entry name" value="TolA/TonB C-terminal domain"/>
    <property type="match status" value="1"/>
</dbReference>
<feature type="compositionally biased region" description="Basic residues" evidence="10">
    <location>
        <begin position="119"/>
        <end position="129"/>
    </location>
</feature>
<evidence type="ECO:0000256" key="1">
    <source>
        <dbReference type="ARBA" id="ARBA00004383"/>
    </source>
</evidence>
<dbReference type="Gene3D" id="3.30.1150.10">
    <property type="match status" value="1"/>
</dbReference>
<dbReference type="KEGG" id="crx:CRECT_1896"/>
<accession>A0A6G5QPY3</accession>
<keyword evidence="9 11" id="KW-0472">Membrane</keyword>
<evidence type="ECO:0000256" key="6">
    <source>
        <dbReference type="ARBA" id="ARBA00022692"/>
    </source>
</evidence>
<feature type="transmembrane region" description="Helical" evidence="11">
    <location>
        <begin position="7"/>
        <end position="31"/>
    </location>
</feature>
<keyword evidence="4" id="KW-1003">Cell membrane</keyword>
<dbReference type="GO" id="GO:0031992">
    <property type="term" value="F:energy transducer activity"/>
    <property type="evidence" value="ECO:0007669"/>
    <property type="project" value="TreeGrafter"/>
</dbReference>
<gene>
    <name evidence="13" type="primary">tonB2</name>
    <name evidence="13" type="ORF">CRECT_1896</name>
</gene>
<dbReference type="PANTHER" id="PTHR33446:SF2">
    <property type="entry name" value="PROTEIN TONB"/>
    <property type="match status" value="1"/>
</dbReference>
<evidence type="ECO:0000256" key="2">
    <source>
        <dbReference type="ARBA" id="ARBA00006555"/>
    </source>
</evidence>
<dbReference type="AlphaFoldDB" id="A0A6G5QPY3"/>
<keyword evidence="5" id="KW-0997">Cell inner membrane</keyword>
<dbReference type="GO" id="GO:0015031">
    <property type="term" value="P:protein transport"/>
    <property type="evidence" value="ECO:0007669"/>
    <property type="project" value="UniProtKB-KW"/>
</dbReference>
<dbReference type="InterPro" id="IPR037682">
    <property type="entry name" value="TonB_C"/>
</dbReference>
<evidence type="ECO:0000256" key="5">
    <source>
        <dbReference type="ARBA" id="ARBA00022519"/>
    </source>
</evidence>
<evidence type="ECO:0000256" key="9">
    <source>
        <dbReference type="ARBA" id="ARBA00023136"/>
    </source>
</evidence>
<evidence type="ECO:0000313" key="13">
    <source>
        <dbReference type="EMBL" id="QCD47516.1"/>
    </source>
</evidence>
<evidence type="ECO:0000256" key="10">
    <source>
        <dbReference type="SAM" id="MobiDB-lite"/>
    </source>
</evidence>
<keyword evidence="3" id="KW-0813">Transport</keyword>
<comment type="similarity">
    <text evidence="2">Belongs to the TonB family.</text>
</comment>
<dbReference type="PANTHER" id="PTHR33446">
    <property type="entry name" value="PROTEIN TONB-RELATED"/>
    <property type="match status" value="1"/>
</dbReference>
<dbReference type="NCBIfam" id="TIGR01352">
    <property type="entry name" value="tonB_Cterm"/>
    <property type="match status" value="1"/>
</dbReference>
<evidence type="ECO:0000256" key="8">
    <source>
        <dbReference type="ARBA" id="ARBA00022989"/>
    </source>
</evidence>
<keyword evidence="8 11" id="KW-1133">Transmembrane helix</keyword>
<dbReference type="Proteomes" id="UP000502377">
    <property type="component" value="Chromosome"/>
</dbReference>
<dbReference type="InterPro" id="IPR051045">
    <property type="entry name" value="TonB-dependent_transducer"/>
</dbReference>
<feature type="region of interest" description="Disordered" evidence="10">
    <location>
        <begin position="108"/>
        <end position="132"/>
    </location>
</feature>
<name>A0A6G5QPY3_CAMRE</name>
<dbReference type="EMBL" id="CP012543">
    <property type="protein sequence ID" value="QCD47516.1"/>
    <property type="molecule type" value="Genomic_DNA"/>
</dbReference>
<keyword evidence="6 11" id="KW-0812">Transmembrane</keyword>
<feature type="domain" description="TonB C-terminal" evidence="12">
    <location>
        <begin position="196"/>
        <end position="285"/>
    </location>
</feature>
<proteinExistence type="inferred from homology"/>
<keyword evidence="7" id="KW-0653">Protein transport</keyword>
<evidence type="ECO:0000259" key="12">
    <source>
        <dbReference type="PROSITE" id="PS52015"/>
    </source>
</evidence>
<dbReference type="Pfam" id="PF03544">
    <property type="entry name" value="TonB_C"/>
    <property type="match status" value="1"/>
</dbReference>